<name>A0A2A5JG61_RHOSG</name>
<accession>A0A2A5JG61</accession>
<dbReference type="AlphaFoldDB" id="A0A2A5JG61"/>
<evidence type="ECO:0000313" key="2">
    <source>
        <dbReference type="Proteomes" id="UP000230886"/>
    </source>
</evidence>
<protein>
    <submittedName>
        <fullName evidence="1">Uncharacterized protein</fullName>
    </submittedName>
</protein>
<dbReference type="EMBL" id="NOVD01000003">
    <property type="protein sequence ID" value="PCK28342.1"/>
    <property type="molecule type" value="Genomic_DNA"/>
</dbReference>
<dbReference type="Proteomes" id="UP000230886">
    <property type="component" value="Unassembled WGS sequence"/>
</dbReference>
<evidence type="ECO:0000313" key="1">
    <source>
        <dbReference type="EMBL" id="PCK28342.1"/>
    </source>
</evidence>
<organism evidence="1 2">
    <name type="scientific">Rhodococcus qingshengii</name>
    <dbReference type="NCBI Taxonomy" id="334542"/>
    <lineage>
        <taxon>Bacteria</taxon>
        <taxon>Bacillati</taxon>
        <taxon>Actinomycetota</taxon>
        <taxon>Actinomycetes</taxon>
        <taxon>Mycobacteriales</taxon>
        <taxon>Nocardiaceae</taxon>
        <taxon>Rhodococcus</taxon>
        <taxon>Rhodococcus erythropolis group</taxon>
    </lineage>
</organism>
<gene>
    <name evidence="1" type="ORF">CHR55_07985</name>
</gene>
<sequence length="108" mass="11524">MVSFGGVNLGRRTFVPDMQSLFAAGSARGTPRDNCSPQCRCSDQGEFEAFLHGEVDACRAVDTMHLSVGKGAALDSASVTRVSVMATSSQYSTLAPSRNWFQKQTTNG</sequence>
<reference evidence="1 2" key="1">
    <citation type="submission" date="2017-07" db="EMBL/GenBank/DDBJ databases">
        <title>Draft sequence of Rhodococcus enclensis 23b-28.</title>
        <authorList>
            <person name="Besaury L."/>
            <person name="Sancelme M."/>
            <person name="Amato P."/>
            <person name="Lallement A."/>
            <person name="Delort A.-M."/>
        </authorList>
    </citation>
    <scope>NUCLEOTIDE SEQUENCE [LARGE SCALE GENOMIC DNA]</scope>
    <source>
        <strain evidence="1 2">23b-28</strain>
    </source>
</reference>
<proteinExistence type="predicted"/>
<comment type="caution">
    <text evidence="1">The sequence shown here is derived from an EMBL/GenBank/DDBJ whole genome shotgun (WGS) entry which is preliminary data.</text>
</comment>